<dbReference type="EMBL" id="CM000884">
    <property type="protein sequence ID" value="PNT60825.1"/>
    <property type="molecule type" value="Genomic_DNA"/>
</dbReference>
<feature type="compositionally biased region" description="Low complexity" evidence="1">
    <location>
        <begin position="11"/>
        <end position="27"/>
    </location>
</feature>
<evidence type="ECO:0000313" key="4">
    <source>
        <dbReference type="Proteomes" id="UP000008810"/>
    </source>
</evidence>
<feature type="compositionally biased region" description="Pro residues" evidence="1">
    <location>
        <begin position="94"/>
        <end position="108"/>
    </location>
</feature>
<reference evidence="3" key="3">
    <citation type="submission" date="2018-08" db="UniProtKB">
        <authorList>
            <consortium name="EnsemblPlants"/>
        </authorList>
    </citation>
    <scope>IDENTIFICATION</scope>
    <source>
        <strain evidence="3">cv. Bd21</strain>
    </source>
</reference>
<reference evidence="2 3" key="1">
    <citation type="journal article" date="2010" name="Nature">
        <title>Genome sequencing and analysis of the model grass Brachypodium distachyon.</title>
        <authorList>
            <consortium name="International Brachypodium Initiative"/>
        </authorList>
    </citation>
    <scope>NUCLEOTIDE SEQUENCE [LARGE SCALE GENOMIC DNA]</scope>
    <source>
        <strain evidence="2 3">Bd21</strain>
    </source>
</reference>
<dbReference type="AlphaFoldDB" id="A0A2K2CFM1"/>
<organism evidence="2">
    <name type="scientific">Brachypodium distachyon</name>
    <name type="common">Purple false brome</name>
    <name type="synonym">Trachynia distachya</name>
    <dbReference type="NCBI Taxonomy" id="15368"/>
    <lineage>
        <taxon>Eukaryota</taxon>
        <taxon>Viridiplantae</taxon>
        <taxon>Streptophyta</taxon>
        <taxon>Embryophyta</taxon>
        <taxon>Tracheophyta</taxon>
        <taxon>Spermatophyta</taxon>
        <taxon>Magnoliopsida</taxon>
        <taxon>Liliopsida</taxon>
        <taxon>Poales</taxon>
        <taxon>Poaceae</taxon>
        <taxon>BOP clade</taxon>
        <taxon>Pooideae</taxon>
        <taxon>Stipodae</taxon>
        <taxon>Brachypodieae</taxon>
        <taxon>Brachypodium</taxon>
    </lineage>
</organism>
<feature type="region of interest" description="Disordered" evidence="1">
    <location>
        <begin position="1"/>
        <end position="114"/>
    </location>
</feature>
<gene>
    <name evidence="2" type="ORF">BRADI_5g05932v3</name>
</gene>
<dbReference type="Proteomes" id="UP000008810">
    <property type="component" value="Chromosome 5"/>
</dbReference>
<sequence length="240" mass="26832">MILQPPCLLHTSTPTSPSSVRRPSAPALLRKKPFLCRPASQRPLDLKKQPPHLASQDQPPPYGAPGLPVAPAASQPRQRLTPPRRNLSNHACPPRLPPPLAMPQPSPAAPTWRPLTSPLIREDCWRRPSSRLSNSRGRTRRSRERERGEKSYRSRRRRQGVKRWAQMVQTQALSHSPPSRSRTAMQARRPRLLLPPVTTTPRGETLLCAPTLTFGQQGHAPPRLPTPPEGAHLHLSPLLR</sequence>
<dbReference type="EnsemblPlants" id="PNT60825">
    <property type="protein sequence ID" value="PNT60825"/>
    <property type="gene ID" value="BRADI_5g05932v3"/>
</dbReference>
<name>A0A2K2CFM1_BRADI</name>
<feature type="compositionally biased region" description="Basic and acidic residues" evidence="1">
    <location>
        <begin position="143"/>
        <end position="152"/>
    </location>
</feature>
<proteinExistence type="predicted"/>
<accession>A0A2K2CFM1</accession>
<evidence type="ECO:0000313" key="3">
    <source>
        <dbReference type="EnsemblPlants" id="PNT60825"/>
    </source>
</evidence>
<reference evidence="2" key="2">
    <citation type="submission" date="2017-06" db="EMBL/GenBank/DDBJ databases">
        <title>WGS assembly of Brachypodium distachyon.</title>
        <authorList>
            <consortium name="The International Brachypodium Initiative"/>
            <person name="Lucas S."/>
            <person name="Harmon-Smith M."/>
            <person name="Lail K."/>
            <person name="Tice H."/>
            <person name="Grimwood J."/>
            <person name="Bruce D."/>
            <person name="Barry K."/>
            <person name="Shu S."/>
            <person name="Lindquist E."/>
            <person name="Wang M."/>
            <person name="Pitluck S."/>
            <person name="Vogel J.P."/>
            <person name="Garvin D.F."/>
            <person name="Mockler T.C."/>
            <person name="Schmutz J."/>
            <person name="Rokhsar D."/>
            <person name="Bevan M.W."/>
        </authorList>
    </citation>
    <scope>NUCLEOTIDE SEQUENCE</scope>
    <source>
        <strain evidence="2">Bd21</strain>
    </source>
</reference>
<feature type="region of interest" description="Disordered" evidence="1">
    <location>
        <begin position="213"/>
        <end position="240"/>
    </location>
</feature>
<evidence type="ECO:0000313" key="2">
    <source>
        <dbReference type="EMBL" id="PNT60825.1"/>
    </source>
</evidence>
<feature type="region of interest" description="Disordered" evidence="1">
    <location>
        <begin position="126"/>
        <end position="162"/>
    </location>
</feature>
<dbReference type="Gramene" id="PNT60825">
    <property type="protein sequence ID" value="PNT60825"/>
    <property type="gene ID" value="BRADI_5g05932v3"/>
</dbReference>
<dbReference type="InParanoid" id="A0A2K2CFM1"/>
<evidence type="ECO:0000256" key="1">
    <source>
        <dbReference type="SAM" id="MobiDB-lite"/>
    </source>
</evidence>
<protein>
    <submittedName>
        <fullName evidence="2 3">Uncharacterized protein</fullName>
    </submittedName>
</protein>
<keyword evidence="4" id="KW-1185">Reference proteome</keyword>